<name>M7P123_9BACT</name>
<protein>
    <recommendedName>
        <fullName evidence="2">GWxTD domain-containing protein</fullName>
    </recommendedName>
</protein>
<feature type="signal peptide" evidence="1">
    <location>
        <begin position="1"/>
        <end position="23"/>
    </location>
</feature>
<gene>
    <name evidence="3" type="ORF">ADICEAN_00560</name>
</gene>
<dbReference type="OrthoDB" id="9814412at2"/>
<feature type="chain" id="PRO_5004082529" description="GWxTD domain-containing protein" evidence="1">
    <location>
        <begin position="24"/>
        <end position="405"/>
    </location>
</feature>
<accession>M7P123</accession>
<evidence type="ECO:0000313" key="3">
    <source>
        <dbReference type="EMBL" id="EMR04274.1"/>
    </source>
</evidence>
<dbReference type="AlphaFoldDB" id="M7P123"/>
<feature type="domain" description="GWxTD" evidence="2">
    <location>
        <begin position="229"/>
        <end position="400"/>
    </location>
</feature>
<evidence type="ECO:0000259" key="2">
    <source>
        <dbReference type="Pfam" id="PF20094"/>
    </source>
</evidence>
<dbReference type="STRING" id="1279009.ADICEAN_00560"/>
<keyword evidence="4" id="KW-1185">Reference proteome</keyword>
<dbReference type="NCBIfam" id="TIGR04514">
    <property type="entry name" value="GWxTD_dom"/>
    <property type="match status" value="1"/>
</dbReference>
<dbReference type="EMBL" id="AODQ01000008">
    <property type="protein sequence ID" value="EMR04274.1"/>
    <property type="molecule type" value="Genomic_DNA"/>
</dbReference>
<dbReference type="RefSeq" id="WP_009193967.1">
    <property type="nucleotide sequence ID" value="NZ_AODQ01000008.1"/>
</dbReference>
<reference evidence="3 4" key="1">
    <citation type="journal article" date="2013" name="Genome Announc.">
        <title>Draft Genome Sequence of Cesiribacter andamanensis Strain AMV16T, Isolated from a Soil Sample from a Mud Volcano in the Andaman Islands, India.</title>
        <authorList>
            <person name="Shivaji S."/>
            <person name="Ara S."/>
            <person name="Begum Z."/>
            <person name="Srinivas T.N."/>
            <person name="Singh A."/>
            <person name="Kumar Pinnaka A."/>
        </authorList>
    </citation>
    <scope>NUCLEOTIDE SEQUENCE [LARGE SCALE GENOMIC DNA]</scope>
    <source>
        <strain evidence="3 4">AMV16</strain>
    </source>
</reference>
<dbReference type="eggNOG" id="ENOG502Z7J5">
    <property type="taxonomic scope" value="Bacteria"/>
</dbReference>
<evidence type="ECO:0000256" key="1">
    <source>
        <dbReference type="SAM" id="SignalP"/>
    </source>
</evidence>
<organism evidence="3 4">
    <name type="scientific">Cesiribacter andamanensis AMV16</name>
    <dbReference type="NCBI Taxonomy" id="1279009"/>
    <lineage>
        <taxon>Bacteria</taxon>
        <taxon>Pseudomonadati</taxon>
        <taxon>Bacteroidota</taxon>
        <taxon>Cytophagia</taxon>
        <taxon>Cytophagales</taxon>
        <taxon>Cesiribacteraceae</taxon>
        <taxon>Cesiribacter</taxon>
    </lineage>
</organism>
<evidence type="ECO:0000313" key="4">
    <source>
        <dbReference type="Proteomes" id="UP000011910"/>
    </source>
</evidence>
<sequence length="405" mass="46728">MKNRFILPLLLALLLCASPRATAQNLSSANLAWKYQPDAPLQLAWELYQPQGQLPQLVIQLQQSQPLRTRSLTGRVHYLDSLSSPRPMHLAPLFEGVPKGEAATTVRHAIDTSRGAQWLVLELQHTSDSLRTFWYPLHLRDLLHFGAAPFYLQQQNAPTFTPFLPVRETVVPRLEAQGVDSLFLFLYQHDFGPAPSPMTVASTAASTKMDISQRRRIPAGQPLELQAEGFYFLQADTLSLQGKGVRVENRFFPRTRTLEAFAGPIRYLSTNEEWAELEREGFSKQAIDRYWLRMTQSEDRARRIIRSYYRRVTAANRLFTSFKEGWKTDQGMIYVLYGPPDVVQARYDGELWIYRSKGDIPELSFTFVRTVNPFAPNYHQLVRNKDYARTHFQIVSRWRRGQNLP</sequence>
<proteinExistence type="predicted"/>
<comment type="caution">
    <text evidence="3">The sequence shown here is derived from an EMBL/GenBank/DDBJ whole genome shotgun (WGS) entry which is preliminary data.</text>
</comment>
<dbReference type="InterPro" id="IPR030959">
    <property type="entry name" value="GWxTD_dom"/>
</dbReference>
<dbReference type="Pfam" id="PF20094">
    <property type="entry name" value="GWxTD_dom"/>
    <property type="match status" value="1"/>
</dbReference>
<dbReference type="Proteomes" id="UP000011910">
    <property type="component" value="Unassembled WGS sequence"/>
</dbReference>
<keyword evidence="1" id="KW-0732">Signal</keyword>